<dbReference type="EMBL" id="JANIIC010000110">
    <property type="protein sequence ID" value="MCQ8836184.1"/>
    <property type="molecule type" value="Genomic_DNA"/>
</dbReference>
<dbReference type="Proteomes" id="UP001142400">
    <property type="component" value="Unassembled WGS sequence"/>
</dbReference>
<name>A0A9X2M6S9_STRMQ</name>
<dbReference type="InterPro" id="IPR032708">
    <property type="entry name" value="McjB_C"/>
</dbReference>
<comment type="caution">
    <text evidence="2">The sequence shown here is derived from an EMBL/GenBank/DDBJ whole genome shotgun (WGS) entry which is preliminary data.</text>
</comment>
<feature type="domain" description="Microcin J25-processing protein McjB C-terminal" evidence="1">
    <location>
        <begin position="6"/>
        <end position="92"/>
    </location>
</feature>
<keyword evidence="3" id="KW-1185">Reference proteome</keyword>
<dbReference type="AlphaFoldDB" id="A0A9X2M6S9"/>
<accession>A0A9X2M6S9</accession>
<gene>
    <name evidence="2" type="ORF">NQU54_46060</name>
</gene>
<proteinExistence type="predicted"/>
<evidence type="ECO:0000313" key="3">
    <source>
        <dbReference type="Proteomes" id="UP001142400"/>
    </source>
</evidence>
<reference evidence="2" key="1">
    <citation type="submission" date="2022-06" db="EMBL/GenBank/DDBJ databases">
        <title>WGS of actinobacteria.</title>
        <authorList>
            <person name="Thawai C."/>
        </authorList>
    </citation>
    <scope>NUCLEOTIDE SEQUENCE</scope>
    <source>
        <strain evidence="2">DSM 42010</strain>
    </source>
</reference>
<organism evidence="2 3">
    <name type="scientific">Streptomyces malaysiensis subsp. samsunensis</name>
    <dbReference type="NCBI Taxonomy" id="459658"/>
    <lineage>
        <taxon>Bacteria</taxon>
        <taxon>Bacillati</taxon>
        <taxon>Actinomycetota</taxon>
        <taxon>Actinomycetes</taxon>
        <taxon>Kitasatosporales</taxon>
        <taxon>Streptomycetaceae</taxon>
        <taxon>Streptomyces</taxon>
        <taxon>Streptomyces violaceusniger group</taxon>
    </lineage>
</organism>
<evidence type="ECO:0000313" key="2">
    <source>
        <dbReference type="EMBL" id="MCQ8836184.1"/>
    </source>
</evidence>
<evidence type="ECO:0000259" key="1">
    <source>
        <dbReference type="Pfam" id="PF13471"/>
    </source>
</evidence>
<dbReference type="InterPro" id="IPR053521">
    <property type="entry name" value="McjB-like"/>
</dbReference>
<protein>
    <submittedName>
        <fullName evidence="2">Lasso peptide biosynthesis B2 protein</fullName>
    </submittedName>
</protein>
<sequence length="108" mass="11716">MRWTIAVARGAARLPGRPATIAQAQTAHAAVRHAARLWPGRAACLEESLGAYFASALTGHHTRWVLGAAFIPHSAHAWIETDDATVIGQDEEDRVWPYVPVLRVGISN</sequence>
<dbReference type="Pfam" id="PF13471">
    <property type="entry name" value="Transglut_core3"/>
    <property type="match status" value="1"/>
</dbReference>
<dbReference type="NCBIfam" id="NF033537">
    <property type="entry name" value="lasso_biosyn_B2"/>
    <property type="match status" value="1"/>
</dbReference>